<name>A0A8S2ZPY4_9BILA</name>
<evidence type="ECO:0000313" key="6">
    <source>
        <dbReference type="EMBL" id="CAF4716096.1"/>
    </source>
</evidence>
<feature type="binding site" evidence="3">
    <location>
        <position position="6"/>
    </location>
    <ligand>
        <name>Zn(2+)</name>
        <dbReference type="ChEBI" id="CHEBI:29105"/>
        <label>2</label>
    </ligand>
</feature>
<dbReference type="EMBL" id="CAJOBH010085664">
    <property type="protein sequence ID" value="CAF4539101.1"/>
    <property type="molecule type" value="Genomic_DNA"/>
</dbReference>
<protein>
    <recommendedName>
        <fullName evidence="1">alkaline phosphatase</fullName>
        <ecNumber evidence="1">3.1.3.1</ecNumber>
    </recommendedName>
</protein>
<evidence type="ECO:0000313" key="7">
    <source>
        <dbReference type="Proteomes" id="UP000681720"/>
    </source>
</evidence>
<evidence type="ECO:0000256" key="1">
    <source>
        <dbReference type="ARBA" id="ARBA00012647"/>
    </source>
</evidence>
<dbReference type="Proteomes" id="UP000681967">
    <property type="component" value="Unassembled WGS sequence"/>
</dbReference>
<dbReference type="GO" id="GO:0004035">
    <property type="term" value="F:alkaline phosphatase activity"/>
    <property type="evidence" value="ECO:0007669"/>
    <property type="project" value="UniProtKB-EC"/>
</dbReference>
<dbReference type="Proteomes" id="UP000676336">
    <property type="component" value="Unassembled WGS sequence"/>
</dbReference>
<evidence type="ECO:0000256" key="2">
    <source>
        <dbReference type="ARBA" id="ARBA00022553"/>
    </source>
</evidence>
<dbReference type="Gene3D" id="3.40.720.10">
    <property type="entry name" value="Alkaline Phosphatase, subunit A"/>
    <property type="match status" value="1"/>
</dbReference>
<dbReference type="InterPro" id="IPR017850">
    <property type="entry name" value="Alkaline_phosphatase_core_sf"/>
</dbReference>
<evidence type="ECO:0000313" key="4">
    <source>
        <dbReference type="EMBL" id="CAF4539101.1"/>
    </source>
</evidence>
<comment type="cofactor">
    <cofactor evidence="3">
        <name>Zn(2+)</name>
        <dbReference type="ChEBI" id="CHEBI:29105"/>
    </cofactor>
    <text evidence="3">Binds 2 Zn(2+) ions.</text>
</comment>
<reference evidence="5" key="1">
    <citation type="submission" date="2021-02" db="EMBL/GenBank/DDBJ databases">
        <authorList>
            <person name="Nowell W R."/>
        </authorList>
    </citation>
    <scope>NUCLEOTIDE SEQUENCE</scope>
</reference>
<dbReference type="EC" id="3.1.3.1" evidence="1"/>
<sequence length="77" mass="8390">MKSETHGGEDVPVYAQGPWSHLFIGTMEQSTIAHKMAYAACWGDYINRDGCPSKPATPSISNVICSKSSFILTEILI</sequence>
<dbReference type="Proteomes" id="UP000681720">
    <property type="component" value="Unassembled WGS sequence"/>
</dbReference>
<dbReference type="PANTHER" id="PTHR11596:SF5">
    <property type="entry name" value="ALKALINE PHOSPHATASE"/>
    <property type="match status" value="1"/>
</dbReference>
<proteinExistence type="predicted"/>
<feature type="non-terminal residue" evidence="5">
    <location>
        <position position="77"/>
    </location>
</feature>
<dbReference type="GO" id="GO:0046872">
    <property type="term" value="F:metal ion binding"/>
    <property type="evidence" value="ECO:0007669"/>
    <property type="project" value="UniProtKB-KW"/>
</dbReference>
<dbReference type="EMBL" id="CAJOBI010129179">
    <property type="protein sequence ID" value="CAF4716096.1"/>
    <property type="molecule type" value="Genomic_DNA"/>
</dbReference>
<accession>A0A8S2ZPY4</accession>
<dbReference type="PANTHER" id="PTHR11596">
    <property type="entry name" value="ALKALINE PHOSPHATASE"/>
    <property type="match status" value="1"/>
</dbReference>
<dbReference type="InterPro" id="IPR001952">
    <property type="entry name" value="Alkaline_phosphatase"/>
</dbReference>
<dbReference type="SUPFAM" id="SSF53649">
    <property type="entry name" value="Alkaline phosphatase-like"/>
    <property type="match status" value="1"/>
</dbReference>
<dbReference type="Pfam" id="PF00245">
    <property type="entry name" value="Alk_phosphatase"/>
    <property type="match status" value="1"/>
</dbReference>
<comment type="caution">
    <text evidence="5">The sequence shown here is derived from an EMBL/GenBank/DDBJ whole genome shotgun (WGS) entry which is preliminary data.</text>
</comment>
<dbReference type="AlphaFoldDB" id="A0A8S2ZPY4"/>
<dbReference type="EMBL" id="CAJOBJ010115682">
    <property type="protein sequence ID" value="CAF4652279.1"/>
    <property type="molecule type" value="Genomic_DNA"/>
</dbReference>
<evidence type="ECO:0000313" key="5">
    <source>
        <dbReference type="EMBL" id="CAF4652279.1"/>
    </source>
</evidence>
<gene>
    <name evidence="4" type="ORF">BYL167_LOCUS37618</name>
    <name evidence="5" type="ORF">GIL414_LOCUS41110</name>
    <name evidence="6" type="ORF">SMN809_LOCUS43649</name>
</gene>
<keyword evidence="3" id="KW-0479">Metal-binding</keyword>
<keyword evidence="2" id="KW-0597">Phosphoprotein</keyword>
<keyword evidence="3" id="KW-0862">Zinc</keyword>
<organism evidence="5 7">
    <name type="scientific">Rotaria magnacalcarata</name>
    <dbReference type="NCBI Taxonomy" id="392030"/>
    <lineage>
        <taxon>Eukaryota</taxon>
        <taxon>Metazoa</taxon>
        <taxon>Spiralia</taxon>
        <taxon>Gnathifera</taxon>
        <taxon>Rotifera</taxon>
        <taxon>Eurotatoria</taxon>
        <taxon>Bdelloidea</taxon>
        <taxon>Philodinida</taxon>
        <taxon>Philodinidae</taxon>
        <taxon>Rotaria</taxon>
    </lineage>
</organism>
<evidence type="ECO:0000256" key="3">
    <source>
        <dbReference type="PIRSR" id="PIRSR601952-2"/>
    </source>
</evidence>